<protein>
    <submittedName>
        <fullName evidence="8">Major facilitator superfamily protein</fullName>
    </submittedName>
</protein>
<evidence type="ECO:0000313" key="8">
    <source>
        <dbReference type="EMBL" id="CTP83143.1"/>
    </source>
</evidence>
<evidence type="ECO:0000259" key="7">
    <source>
        <dbReference type="PROSITE" id="PS50850"/>
    </source>
</evidence>
<accession>A0A0K2ZCX7</accession>
<dbReference type="InterPro" id="IPR011701">
    <property type="entry name" value="MFS"/>
</dbReference>
<evidence type="ECO:0000256" key="3">
    <source>
        <dbReference type="ARBA" id="ARBA00022989"/>
    </source>
</evidence>
<feature type="transmembrane region" description="Helical" evidence="6">
    <location>
        <begin position="163"/>
        <end position="184"/>
    </location>
</feature>
<sequence>MTTSSAPAAAPHPLDRLDRQPPACACPSASPPRLGAWGLAILLLGQMLPLIDFSIINVALGSIAHTLHASATALELIVAVYGVAFAVGLAAGGRLGDNLGRRRVFAAGVLLFALASLLCGLAGSVTALLAGRVLQGLGAALAVPQILATIHVSLRGAAHARALALYGSLGGIAFVIGQVLGGSLVTADIAGSGWRAIFLINLPLCVLALAGLRAVPETRAARRMPPDLAGAGLLGLFLACLLLPLALGPTLHWSAPCLAVLAATVPLLAALARTEAWQERRGRVPLLPPALLRLPSVRFALLLGALFFAYWSGFMFVLALTLQSGAGLSPLQSGNAFIVLGAAYFCSALLSARAVARFGLLPTLLLGCTVQMLGLLALAWTLHAVWPHPGWRALAPATALIGAGQAWIVACFYRIGLSQVATEHAGAGSAMLSTVLQAAMGLGPAALGAVYAHARGGGSLAAMQAALGSEWLAMLLLVACTLIYRQRQRRLVRAAAT</sequence>
<feature type="region of interest" description="Disordered" evidence="5">
    <location>
        <begin position="1"/>
        <end position="22"/>
    </location>
</feature>
<evidence type="ECO:0000256" key="1">
    <source>
        <dbReference type="ARBA" id="ARBA00004141"/>
    </source>
</evidence>
<dbReference type="Proteomes" id="UP000041247">
    <property type="component" value="Unassembled WGS sequence"/>
</dbReference>
<dbReference type="InterPro" id="IPR020846">
    <property type="entry name" value="MFS_dom"/>
</dbReference>
<name>A0A0K2ZCX7_9XANT</name>
<feature type="compositionally biased region" description="Low complexity" evidence="5">
    <location>
        <begin position="1"/>
        <end position="11"/>
    </location>
</feature>
<dbReference type="PROSITE" id="PS50850">
    <property type="entry name" value="MFS"/>
    <property type="match status" value="1"/>
</dbReference>
<reference evidence="8 9" key="1">
    <citation type="submission" date="2015-07" db="EMBL/GenBank/DDBJ databases">
        <authorList>
            <person name="Noorani M."/>
        </authorList>
    </citation>
    <scope>NUCLEOTIDE SEQUENCE [LARGE SCALE GENOMIC DNA]</scope>
    <source>
        <strain evidence="8">LMG728</strain>
    </source>
</reference>
<feature type="transmembrane region" description="Helical" evidence="6">
    <location>
        <begin position="364"/>
        <end position="382"/>
    </location>
</feature>
<dbReference type="CDD" id="cd17321">
    <property type="entry name" value="MFS_MMR_MDR_like"/>
    <property type="match status" value="1"/>
</dbReference>
<feature type="transmembrane region" description="Helical" evidence="6">
    <location>
        <begin position="334"/>
        <end position="352"/>
    </location>
</feature>
<evidence type="ECO:0000256" key="2">
    <source>
        <dbReference type="ARBA" id="ARBA00022692"/>
    </source>
</evidence>
<keyword evidence="2 6" id="KW-0812">Transmembrane</keyword>
<dbReference type="PANTHER" id="PTHR42718">
    <property type="entry name" value="MAJOR FACILITATOR SUPERFAMILY MULTIDRUG TRANSPORTER MFSC"/>
    <property type="match status" value="1"/>
</dbReference>
<dbReference type="RefSeq" id="WP_139118079.1">
    <property type="nucleotide sequence ID" value="NZ_CP076250.1"/>
</dbReference>
<evidence type="ECO:0000256" key="5">
    <source>
        <dbReference type="SAM" id="MobiDB-lite"/>
    </source>
</evidence>
<dbReference type="EMBL" id="CXOK01000003">
    <property type="protein sequence ID" value="CTP83143.1"/>
    <property type="molecule type" value="Genomic_DNA"/>
</dbReference>
<feature type="transmembrane region" description="Helical" evidence="6">
    <location>
        <begin position="394"/>
        <end position="413"/>
    </location>
</feature>
<dbReference type="Gene3D" id="1.20.1250.20">
    <property type="entry name" value="MFS general substrate transporter like domains"/>
    <property type="match status" value="1"/>
</dbReference>
<comment type="subcellular location">
    <subcellularLocation>
        <location evidence="1">Membrane</location>
        <topology evidence="1">Multi-pass membrane protein</topology>
    </subcellularLocation>
</comment>
<feature type="transmembrane region" description="Helical" evidence="6">
    <location>
        <begin position="72"/>
        <end position="92"/>
    </location>
</feature>
<dbReference type="Pfam" id="PF07690">
    <property type="entry name" value="MFS_1"/>
    <property type="match status" value="1"/>
</dbReference>
<feature type="transmembrane region" description="Helical" evidence="6">
    <location>
        <begin position="37"/>
        <end position="60"/>
    </location>
</feature>
<feature type="transmembrane region" description="Helical" evidence="6">
    <location>
        <begin position="253"/>
        <end position="272"/>
    </location>
</feature>
<evidence type="ECO:0000313" key="9">
    <source>
        <dbReference type="Proteomes" id="UP000041247"/>
    </source>
</evidence>
<feature type="transmembrane region" description="Helical" evidence="6">
    <location>
        <begin position="299"/>
        <end position="322"/>
    </location>
</feature>
<keyword evidence="3 6" id="KW-1133">Transmembrane helix</keyword>
<feature type="transmembrane region" description="Helical" evidence="6">
    <location>
        <begin position="460"/>
        <end position="484"/>
    </location>
</feature>
<feature type="transmembrane region" description="Helical" evidence="6">
    <location>
        <begin position="434"/>
        <end position="454"/>
    </location>
</feature>
<evidence type="ECO:0000256" key="4">
    <source>
        <dbReference type="ARBA" id="ARBA00023136"/>
    </source>
</evidence>
<dbReference type="GO" id="GO:0022857">
    <property type="term" value="F:transmembrane transporter activity"/>
    <property type="evidence" value="ECO:0007669"/>
    <property type="project" value="InterPro"/>
</dbReference>
<feature type="transmembrane region" description="Helical" evidence="6">
    <location>
        <begin position="228"/>
        <end position="247"/>
    </location>
</feature>
<dbReference type="PANTHER" id="PTHR42718:SF39">
    <property type="entry name" value="ACTINORHODIN TRANSPORTER-RELATED"/>
    <property type="match status" value="1"/>
</dbReference>
<evidence type="ECO:0000256" key="6">
    <source>
        <dbReference type="SAM" id="Phobius"/>
    </source>
</evidence>
<feature type="transmembrane region" description="Helical" evidence="6">
    <location>
        <begin position="136"/>
        <end position="154"/>
    </location>
</feature>
<dbReference type="Gene3D" id="1.20.1720.10">
    <property type="entry name" value="Multidrug resistance protein D"/>
    <property type="match status" value="1"/>
</dbReference>
<organism evidence="8 9">
    <name type="scientific">Xanthomonas graminis pv. poae</name>
    <dbReference type="NCBI Taxonomy" id="227946"/>
    <lineage>
        <taxon>Bacteria</taxon>
        <taxon>Pseudomonadati</taxon>
        <taxon>Pseudomonadota</taxon>
        <taxon>Gammaproteobacteria</taxon>
        <taxon>Lysobacterales</taxon>
        <taxon>Lysobacteraceae</taxon>
        <taxon>Xanthomonas</taxon>
        <taxon>Xanthomonas translucens group</taxon>
        <taxon>Xanthomonas graminis</taxon>
    </lineage>
</organism>
<gene>
    <name evidence="8" type="ORF">XTPLMG728_0122</name>
</gene>
<proteinExistence type="predicted"/>
<dbReference type="GO" id="GO:0016020">
    <property type="term" value="C:membrane"/>
    <property type="evidence" value="ECO:0007669"/>
    <property type="project" value="UniProtKB-SubCell"/>
</dbReference>
<feature type="transmembrane region" description="Helical" evidence="6">
    <location>
        <begin position="104"/>
        <end position="130"/>
    </location>
</feature>
<feature type="transmembrane region" description="Helical" evidence="6">
    <location>
        <begin position="196"/>
        <end position="216"/>
    </location>
</feature>
<keyword evidence="4 6" id="KW-0472">Membrane</keyword>
<dbReference type="SUPFAM" id="SSF103473">
    <property type="entry name" value="MFS general substrate transporter"/>
    <property type="match status" value="1"/>
</dbReference>
<dbReference type="InterPro" id="IPR036259">
    <property type="entry name" value="MFS_trans_sf"/>
</dbReference>
<feature type="domain" description="Major facilitator superfamily (MFS) profile" evidence="7">
    <location>
        <begin position="38"/>
        <end position="488"/>
    </location>
</feature>
<dbReference type="AlphaFoldDB" id="A0A0K2ZCX7"/>